<name>A0A5E7MK13_PSEFL</name>
<reference evidence="1 2" key="1">
    <citation type="submission" date="2019-09" db="EMBL/GenBank/DDBJ databases">
        <authorList>
            <person name="Chandra G."/>
            <person name="Truman W A."/>
        </authorList>
    </citation>
    <scope>NUCLEOTIDE SEQUENCE [LARGE SCALE GENOMIC DNA]</scope>
    <source>
        <strain evidence="1">PS862</strain>
    </source>
</reference>
<dbReference type="RefSeq" id="WP_150784620.1">
    <property type="nucleotide sequence ID" value="NZ_CABVII010000019.1"/>
</dbReference>
<proteinExistence type="predicted"/>
<dbReference type="SUPFAM" id="SSF56024">
    <property type="entry name" value="Phospholipase D/nuclease"/>
    <property type="match status" value="1"/>
</dbReference>
<accession>A0A5E7MK13</accession>
<dbReference type="OrthoDB" id="9814092at2"/>
<dbReference type="AlphaFoldDB" id="A0A5E7MK13"/>
<sequence>MATLTPNAVQQSLQNNGLAALGLTTVALGTRWADVTPGSGDFDSIALTLAIAGTVRAPFLGIRENLFRDASSTLATAAPANATTLALAVGTGSSFPAPVTPGRILLTLSDSSGSKQEVVECTQLIGDSLTVVRGALGTAKQAFGDGDRVTLRLTPAQRVGAFYDVNGAPLDVNATGLRLHPQAAVRLQTICTARYAPAGQPLTLPLPATLLVQGAAGFRASRWYRADETLDDASGAISFHDARGFIIDPIYVAGLFADLSGAGALPGLIPPAVTAAANGPGGVQSIAGLAAADVRVHFIDPHGNAPRIASPGAGLITDDGAGTSTGTVSGNLITLATGNRIAANASAATTPLRFGFATNGTLSANPLAIPALANGAIARRFYRMMVVDQPWYLLGNRTGAAVLGVLGDDGRIPSDLLPAVRDQVDIDYLADGPDMLAEATRILTRPSQSMIVSVSPNIDQTLITPALPGAQAHWPTFPAVNTNAPFPAPPVRLTSANVSAAFAGKDVVVTLAAGAAPDGATVRIFTQRFVEIASINGAEPSFVRADGGSNIVNGASAVNILLRNPFNLGAAQPLPNPALLTMDIVVAPRVGRRRLTGAVAVNVAAGPASPPTDPFFGPASANIMGIMPISLQGVSEAPLFGIPSTTAPPPAPPATLRDLVLSLASEPSPRKAPRLPTMGRLETVAVTGTTSAGALPAGSLLWQAVLSGARWAAESRSAQHADGNPGNPAGPDVHAPGVAVTGALAYDLALHALKRAQPLIPLPASNAGTVQGWLVTSMGDNFDVPSDSANVVNTGSGVLLQSIAVGCETPWLATFTPPPANNTIDQMIQSAATAIGVPAPALTVTVNNEPRLQREVRREFFAAKQGFRDAQWSLRRAFAEARELVYIESPQFARTAHATGTPQPFEVDLVAELAARLVAQPNLHVIVCTPRLSDFADSYKTFHRQHYAARMEAFGNLQAAARDRVLLFHPVGFPGRAAYIRTTSVIVDDVWCLVGATHFRRRGMTFDGSAAIASFDRQITDGYSTKVRNYRRALMAAKMNVPAPAAGQALSGEWVRLGRPVSAFDVVNDLLRQGGYGRIQSIWPGPPASDNSVLAAQPEVADPDGSNGVTLFNTLAGMLNELGT</sequence>
<evidence type="ECO:0000313" key="2">
    <source>
        <dbReference type="Proteomes" id="UP000385207"/>
    </source>
</evidence>
<gene>
    <name evidence="1" type="ORF">PS862_04049</name>
</gene>
<protein>
    <submittedName>
        <fullName evidence="1">Uncharacterized protein</fullName>
    </submittedName>
</protein>
<organism evidence="1 2">
    <name type="scientific">Pseudomonas fluorescens</name>
    <dbReference type="NCBI Taxonomy" id="294"/>
    <lineage>
        <taxon>Bacteria</taxon>
        <taxon>Pseudomonadati</taxon>
        <taxon>Pseudomonadota</taxon>
        <taxon>Gammaproteobacteria</taxon>
        <taxon>Pseudomonadales</taxon>
        <taxon>Pseudomonadaceae</taxon>
        <taxon>Pseudomonas</taxon>
    </lineage>
</organism>
<dbReference type="EMBL" id="CABVII010000019">
    <property type="protein sequence ID" value="VVP24893.1"/>
    <property type="molecule type" value="Genomic_DNA"/>
</dbReference>
<evidence type="ECO:0000313" key="1">
    <source>
        <dbReference type="EMBL" id="VVP24893.1"/>
    </source>
</evidence>
<dbReference type="Proteomes" id="UP000385207">
    <property type="component" value="Unassembled WGS sequence"/>
</dbReference>